<protein>
    <submittedName>
        <fullName evidence="3">Uncharacterized protein</fullName>
    </submittedName>
</protein>
<sequence length="194" mass="21118">MNAETENGVGPSVAAEAGPELEAQTGAETGSTTRTEPGTGAEERRIIGDAIARGQQVTRWTAMIISLLFIASGLWWAGILVLVVTTFDLPRVATQRYARKRGVRLNAPSLNEVEKTSLSGLLIGVVIFPAVCGLIVVEAKLGHPLLPWSWKTTQHQADDLYMIVPLAVVGLVITIAWFVRRRRQNRQHKGDVQS</sequence>
<feature type="transmembrane region" description="Helical" evidence="2">
    <location>
        <begin position="118"/>
        <end position="140"/>
    </location>
</feature>
<dbReference type="EMBL" id="CP025330">
    <property type="protein sequence ID" value="AZT94138.1"/>
    <property type="molecule type" value="Genomic_DNA"/>
</dbReference>
<gene>
    <name evidence="3" type="ORF">CXR23_14065</name>
</gene>
<evidence type="ECO:0000313" key="3">
    <source>
        <dbReference type="EMBL" id="AZT94138.1"/>
    </source>
</evidence>
<feature type="transmembrane region" description="Helical" evidence="2">
    <location>
        <begin position="63"/>
        <end position="87"/>
    </location>
</feature>
<keyword evidence="2" id="KW-0812">Transmembrane</keyword>
<proteinExistence type="predicted"/>
<dbReference type="RefSeq" id="WP_127363123.1">
    <property type="nucleotide sequence ID" value="NZ_CP025330.1"/>
</dbReference>
<keyword evidence="2" id="KW-1133">Transmembrane helix</keyword>
<accession>A0A3Q9NSR9</accession>
<dbReference type="AlphaFoldDB" id="A0A3Q9NSR9"/>
<reference evidence="3 4" key="1">
    <citation type="submission" date="2017-12" db="EMBL/GenBank/DDBJ databases">
        <authorList>
            <person name="Levesque S."/>
        </authorList>
    </citation>
    <scope>NUCLEOTIDE SEQUENCE [LARGE SCALE GENOMIC DNA]</scope>
    <source>
        <strain evidence="3 4">SMQ-1417</strain>
    </source>
</reference>
<evidence type="ECO:0000256" key="1">
    <source>
        <dbReference type="SAM" id="MobiDB-lite"/>
    </source>
</evidence>
<organism evidence="3 4">
    <name type="scientific">Brevibacterium aurantiacum</name>
    <dbReference type="NCBI Taxonomy" id="273384"/>
    <lineage>
        <taxon>Bacteria</taxon>
        <taxon>Bacillati</taxon>
        <taxon>Actinomycetota</taxon>
        <taxon>Actinomycetes</taxon>
        <taxon>Micrococcales</taxon>
        <taxon>Brevibacteriaceae</taxon>
        <taxon>Brevibacterium</taxon>
    </lineage>
</organism>
<evidence type="ECO:0000256" key="2">
    <source>
        <dbReference type="SAM" id="Phobius"/>
    </source>
</evidence>
<feature type="transmembrane region" description="Helical" evidence="2">
    <location>
        <begin position="160"/>
        <end position="179"/>
    </location>
</feature>
<evidence type="ECO:0000313" key="4">
    <source>
        <dbReference type="Proteomes" id="UP000283000"/>
    </source>
</evidence>
<dbReference type="Proteomes" id="UP000283000">
    <property type="component" value="Chromosome"/>
</dbReference>
<reference evidence="3 4" key="2">
    <citation type="submission" date="2019-01" db="EMBL/GenBank/DDBJ databases">
        <title>Comparative genomic analysis of Brevibacterium aurantiacum sheds light on its evolution and its adaptation to smear-ripened cheeses.</title>
        <authorList>
            <person name="Moineau S."/>
        </authorList>
    </citation>
    <scope>NUCLEOTIDE SEQUENCE [LARGE SCALE GENOMIC DNA]</scope>
    <source>
        <strain evidence="3 4">SMQ-1417</strain>
    </source>
</reference>
<feature type="region of interest" description="Disordered" evidence="1">
    <location>
        <begin position="1"/>
        <end position="43"/>
    </location>
</feature>
<name>A0A3Q9NSR9_BREAU</name>
<feature type="compositionally biased region" description="Polar residues" evidence="1">
    <location>
        <begin position="26"/>
        <end position="36"/>
    </location>
</feature>
<keyword evidence="2" id="KW-0472">Membrane</keyword>